<sequence length="190" mass="21516">MASTNDSENPADGIELRTPAQGDGVDKGFPIRDGLFMLTNKWRERFSTLICITDSADELNANRLLPSKPDNGAHVAGWNHEDGSLNQQWRLVEDTPCDYTTYLEVLEGGLEIRASIQKWKPDLLPRLLLTHGEDAEYFVPPGVLVRRSLWEKANLQRQPVRSHLFDYDLFAIKSKAEVHSWAKDGFPVEV</sequence>
<dbReference type="InterPro" id="IPR040600">
    <property type="entry name" value="Agglutinin_C"/>
</dbReference>
<dbReference type="Gene3D" id="3.30.460.70">
    <property type="match status" value="1"/>
</dbReference>
<protein>
    <recommendedName>
        <fullName evidence="2">Agglutinin C-terminal domain-containing protein</fullName>
    </recommendedName>
</protein>
<dbReference type="Pfam" id="PF18021">
    <property type="entry name" value="Agglutinin_C"/>
    <property type="match status" value="1"/>
</dbReference>
<accession>A0A0C3QIJ2</accession>
<evidence type="ECO:0000256" key="1">
    <source>
        <dbReference type="SAM" id="MobiDB-lite"/>
    </source>
</evidence>
<evidence type="ECO:0000313" key="3">
    <source>
        <dbReference type="EMBL" id="KIO26696.1"/>
    </source>
</evidence>
<dbReference type="Proteomes" id="UP000054248">
    <property type="component" value="Unassembled WGS sequence"/>
</dbReference>
<dbReference type="EMBL" id="KN823020">
    <property type="protein sequence ID" value="KIO26696.1"/>
    <property type="molecule type" value="Genomic_DNA"/>
</dbReference>
<evidence type="ECO:0000313" key="4">
    <source>
        <dbReference type="Proteomes" id="UP000054248"/>
    </source>
</evidence>
<reference evidence="4" key="2">
    <citation type="submission" date="2015-01" db="EMBL/GenBank/DDBJ databases">
        <title>Evolutionary Origins and Diversification of the Mycorrhizal Mutualists.</title>
        <authorList>
            <consortium name="DOE Joint Genome Institute"/>
            <consortium name="Mycorrhizal Genomics Consortium"/>
            <person name="Kohler A."/>
            <person name="Kuo A."/>
            <person name="Nagy L.G."/>
            <person name="Floudas D."/>
            <person name="Copeland A."/>
            <person name="Barry K.W."/>
            <person name="Cichocki N."/>
            <person name="Veneault-Fourrey C."/>
            <person name="LaButti K."/>
            <person name="Lindquist E.A."/>
            <person name="Lipzen A."/>
            <person name="Lundell T."/>
            <person name="Morin E."/>
            <person name="Murat C."/>
            <person name="Riley R."/>
            <person name="Ohm R."/>
            <person name="Sun H."/>
            <person name="Tunlid A."/>
            <person name="Henrissat B."/>
            <person name="Grigoriev I.V."/>
            <person name="Hibbett D.S."/>
            <person name="Martin F."/>
        </authorList>
    </citation>
    <scope>NUCLEOTIDE SEQUENCE [LARGE SCALE GENOMIC DNA]</scope>
    <source>
        <strain evidence="4">MUT 4182</strain>
    </source>
</reference>
<feature type="domain" description="Agglutinin C-terminal" evidence="2">
    <location>
        <begin position="145"/>
        <end position="188"/>
    </location>
</feature>
<feature type="region of interest" description="Disordered" evidence="1">
    <location>
        <begin position="1"/>
        <end position="25"/>
    </location>
</feature>
<organism evidence="3 4">
    <name type="scientific">Tulasnella calospora MUT 4182</name>
    <dbReference type="NCBI Taxonomy" id="1051891"/>
    <lineage>
        <taxon>Eukaryota</taxon>
        <taxon>Fungi</taxon>
        <taxon>Dikarya</taxon>
        <taxon>Basidiomycota</taxon>
        <taxon>Agaricomycotina</taxon>
        <taxon>Agaricomycetes</taxon>
        <taxon>Cantharellales</taxon>
        <taxon>Tulasnellaceae</taxon>
        <taxon>Tulasnella</taxon>
    </lineage>
</organism>
<evidence type="ECO:0000259" key="2">
    <source>
        <dbReference type="Pfam" id="PF18021"/>
    </source>
</evidence>
<proteinExistence type="predicted"/>
<dbReference type="HOGENOM" id="CLU_1428978_0_0_1"/>
<name>A0A0C3QIJ2_9AGAM</name>
<reference evidence="3 4" key="1">
    <citation type="submission" date="2014-04" db="EMBL/GenBank/DDBJ databases">
        <authorList>
            <consortium name="DOE Joint Genome Institute"/>
            <person name="Kuo A."/>
            <person name="Girlanda M."/>
            <person name="Perotto S."/>
            <person name="Kohler A."/>
            <person name="Nagy L.G."/>
            <person name="Floudas D."/>
            <person name="Copeland A."/>
            <person name="Barry K.W."/>
            <person name="Cichocki N."/>
            <person name="Veneault-Fourrey C."/>
            <person name="LaButti K."/>
            <person name="Lindquist E.A."/>
            <person name="Lipzen A."/>
            <person name="Lundell T."/>
            <person name="Morin E."/>
            <person name="Murat C."/>
            <person name="Sun H."/>
            <person name="Tunlid A."/>
            <person name="Henrissat B."/>
            <person name="Grigoriev I.V."/>
            <person name="Hibbett D.S."/>
            <person name="Martin F."/>
            <person name="Nordberg H.P."/>
            <person name="Cantor M.N."/>
            <person name="Hua S.X."/>
        </authorList>
    </citation>
    <scope>NUCLEOTIDE SEQUENCE [LARGE SCALE GENOMIC DNA]</scope>
    <source>
        <strain evidence="3 4">MUT 4182</strain>
    </source>
</reference>
<dbReference type="AlphaFoldDB" id="A0A0C3QIJ2"/>
<keyword evidence="4" id="KW-1185">Reference proteome</keyword>
<gene>
    <name evidence="3" type="ORF">M407DRAFT_7675</name>
</gene>